<evidence type="ECO:0000256" key="8">
    <source>
        <dbReference type="ARBA" id="ARBA00051875"/>
    </source>
</evidence>
<dbReference type="Gene3D" id="3.90.950.10">
    <property type="match status" value="1"/>
</dbReference>
<protein>
    <recommendedName>
        <fullName evidence="10">dITP/XTP pyrophosphatase</fullName>
        <ecNumber evidence="10">3.6.1.66</ecNumber>
    </recommendedName>
    <alternativeName>
        <fullName evidence="10">Non-canonical purine NTP pyrophosphatase</fullName>
    </alternativeName>
    <alternativeName>
        <fullName evidence="10">Non-standard purine NTP pyrophosphatase</fullName>
    </alternativeName>
    <alternativeName>
        <fullName evidence="10">Nucleoside-triphosphate diphosphatase</fullName>
    </alternativeName>
    <alternativeName>
        <fullName evidence="10">Nucleoside-triphosphate pyrophosphatase</fullName>
        <shortName evidence="10">NTPase</shortName>
    </alternativeName>
</protein>
<keyword evidence="13" id="KW-1185">Reference proteome</keyword>
<dbReference type="GO" id="GO:0009117">
    <property type="term" value="P:nucleotide metabolic process"/>
    <property type="evidence" value="ECO:0007669"/>
    <property type="project" value="UniProtKB-KW"/>
</dbReference>
<accession>A0A089LUJ0</accession>
<dbReference type="EC" id="3.6.1.66" evidence="10"/>
<dbReference type="GO" id="GO:0017111">
    <property type="term" value="F:ribonucleoside triphosphate phosphatase activity"/>
    <property type="evidence" value="ECO:0007669"/>
    <property type="project" value="InterPro"/>
</dbReference>
<dbReference type="GO" id="GO:0035870">
    <property type="term" value="F:dITP diphosphatase activity"/>
    <property type="evidence" value="ECO:0007669"/>
    <property type="project" value="UniProtKB-UniRule"/>
</dbReference>
<dbReference type="GO" id="GO:0005829">
    <property type="term" value="C:cytosol"/>
    <property type="evidence" value="ECO:0007669"/>
    <property type="project" value="TreeGrafter"/>
</dbReference>
<evidence type="ECO:0000256" key="3">
    <source>
        <dbReference type="ARBA" id="ARBA00022723"/>
    </source>
</evidence>
<dbReference type="OrthoDB" id="9807456at2"/>
<dbReference type="GO" id="GO:0009146">
    <property type="term" value="P:purine nucleoside triphosphate catabolic process"/>
    <property type="evidence" value="ECO:0007669"/>
    <property type="project" value="UniProtKB-UniRule"/>
</dbReference>
<keyword evidence="3 10" id="KW-0479">Metal-binding</keyword>
<dbReference type="STRING" id="169760.PSTEL_20865"/>
<evidence type="ECO:0000256" key="6">
    <source>
        <dbReference type="ARBA" id="ARBA00022842"/>
    </source>
</evidence>
<evidence type="ECO:0000313" key="13">
    <source>
        <dbReference type="Proteomes" id="UP000029507"/>
    </source>
</evidence>
<feature type="binding site" evidence="10">
    <location>
        <begin position="12"/>
        <end position="17"/>
    </location>
    <ligand>
        <name>substrate</name>
    </ligand>
</feature>
<dbReference type="EMBL" id="CP009286">
    <property type="protein sequence ID" value="AIQ65206.1"/>
    <property type="molecule type" value="Genomic_DNA"/>
</dbReference>
<proteinExistence type="inferred from homology"/>
<feature type="binding site" evidence="10">
    <location>
        <position position="188"/>
    </location>
    <ligand>
        <name>substrate</name>
    </ligand>
</feature>
<feature type="binding site" evidence="10">
    <location>
        <position position="75"/>
    </location>
    <ligand>
        <name>substrate</name>
    </ligand>
</feature>
<comment type="caution">
    <text evidence="10">Lacks conserved residue(s) required for the propagation of feature annotation.</text>
</comment>
<evidence type="ECO:0000313" key="12">
    <source>
        <dbReference type="EMBL" id="AIQ65206.1"/>
    </source>
</evidence>
<evidence type="ECO:0000256" key="10">
    <source>
        <dbReference type="HAMAP-Rule" id="MF_01405"/>
    </source>
</evidence>
<reference evidence="12 13" key="1">
    <citation type="submission" date="2014-08" db="EMBL/GenBank/DDBJ databases">
        <title>Comparative genomics of the Paenibacillus odorifer group.</title>
        <authorList>
            <person name="den Bakker H.C."/>
            <person name="Tsai Y.-C."/>
            <person name="Martin N."/>
            <person name="Korlach J."/>
            <person name="Wiedmann M."/>
        </authorList>
    </citation>
    <scope>NUCLEOTIDE SEQUENCE [LARGE SCALE GENOMIC DNA]</scope>
    <source>
        <strain evidence="12 13">DSM 14472</strain>
    </source>
</reference>
<dbReference type="InterPro" id="IPR002637">
    <property type="entry name" value="RdgB/HAM1"/>
</dbReference>
<comment type="subunit">
    <text evidence="2 10">Homodimer.</text>
</comment>
<dbReference type="PANTHER" id="PTHR11067:SF9">
    <property type="entry name" value="INOSINE TRIPHOSPHATE PYROPHOSPHATASE"/>
    <property type="match status" value="1"/>
</dbReference>
<evidence type="ECO:0000256" key="4">
    <source>
        <dbReference type="ARBA" id="ARBA00022741"/>
    </source>
</evidence>
<evidence type="ECO:0000256" key="11">
    <source>
        <dbReference type="RuleBase" id="RU003781"/>
    </source>
</evidence>
<dbReference type="Proteomes" id="UP000029507">
    <property type="component" value="Chromosome"/>
</dbReference>
<dbReference type="SUPFAM" id="SSF52972">
    <property type="entry name" value="ITPase-like"/>
    <property type="match status" value="1"/>
</dbReference>
<name>A0A089LUJ0_9BACL</name>
<evidence type="ECO:0000256" key="9">
    <source>
        <dbReference type="ARBA" id="ARBA00052017"/>
    </source>
</evidence>
<keyword evidence="5 10" id="KW-0378">Hydrolase</keyword>
<dbReference type="HAMAP" id="MF_01405">
    <property type="entry name" value="Non_canon_purine_NTPase"/>
    <property type="match status" value="1"/>
</dbReference>
<evidence type="ECO:0000256" key="7">
    <source>
        <dbReference type="ARBA" id="ARBA00023080"/>
    </source>
</evidence>
<keyword evidence="7 10" id="KW-0546">Nucleotide metabolism</keyword>
<feature type="binding site" evidence="10">
    <location>
        <position position="74"/>
    </location>
    <ligand>
        <name>Mg(2+)</name>
        <dbReference type="ChEBI" id="CHEBI:18420"/>
    </ligand>
</feature>
<gene>
    <name evidence="12" type="ORF">PSTEL_20865</name>
</gene>
<keyword evidence="6 10" id="KW-0460">Magnesium</keyword>
<comment type="catalytic activity">
    <reaction evidence="10">
        <text>ITP + H2O = IMP + diphosphate + H(+)</text>
        <dbReference type="Rhea" id="RHEA:29399"/>
        <dbReference type="ChEBI" id="CHEBI:15377"/>
        <dbReference type="ChEBI" id="CHEBI:15378"/>
        <dbReference type="ChEBI" id="CHEBI:33019"/>
        <dbReference type="ChEBI" id="CHEBI:58053"/>
        <dbReference type="ChEBI" id="CHEBI:61402"/>
        <dbReference type="EC" id="3.6.1.66"/>
    </reaction>
</comment>
<dbReference type="InterPro" id="IPR020922">
    <property type="entry name" value="dITP/XTP_pyrophosphatase"/>
</dbReference>
<evidence type="ECO:0000256" key="2">
    <source>
        <dbReference type="ARBA" id="ARBA00011738"/>
    </source>
</evidence>
<dbReference type="Pfam" id="PF01725">
    <property type="entry name" value="Ham1p_like"/>
    <property type="match status" value="1"/>
</dbReference>
<dbReference type="NCBIfam" id="TIGR00042">
    <property type="entry name" value="RdgB/HAM1 family non-canonical purine NTP pyrophosphatase"/>
    <property type="match status" value="1"/>
</dbReference>
<dbReference type="GO" id="GO:0036220">
    <property type="term" value="F:ITP diphosphatase activity"/>
    <property type="evidence" value="ECO:0007669"/>
    <property type="project" value="UniProtKB-UniRule"/>
</dbReference>
<dbReference type="FunFam" id="3.90.950.10:FF:000001">
    <property type="entry name" value="dITP/XTP pyrophosphatase"/>
    <property type="match status" value="1"/>
</dbReference>
<dbReference type="InterPro" id="IPR029001">
    <property type="entry name" value="ITPase-like_fam"/>
</dbReference>
<evidence type="ECO:0000256" key="5">
    <source>
        <dbReference type="ARBA" id="ARBA00022801"/>
    </source>
</evidence>
<dbReference type="HOGENOM" id="CLU_082080_0_2_9"/>
<dbReference type="GO" id="GO:0036222">
    <property type="term" value="F:XTP diphosphatase activity"/>
    <property type="evidence" value="ECO:0007669"/>
    <property type="project" value="UniProtKB-UniRule"/>
</dbReference>
<evidence type="ECO:0000256" key="1">
    <source>
        <dbReference type="ARBA" id="ARBA00008023"/>
    </source>
</evidence>
<comment type="function">
    <text evidence="10">Pyrophosphatase that catalyzes the hydrolysis of nucleoside triphosphates to their monophosphate derivatives, with a high preference for the non-canonical purine nucleotides XTP (xanthosine triphosphate), dITP (deoxyinosine triphosphate) and ITP. Seems to function as a house-cleaning enzyme that removes non-canonical purine nucleotides from the nucleotide pool, thus preventing their incorporation into DNA/RNA and avoiding chromosomal lesions.</text>
</comment>
<dbReference type="PANTHER" id="PTHR11067">
    <property type="entry name" value="INOSINE TRIPHOSPHATE PYROPHOSPHATASE/HAM1 PROTEIN"/>
    <property type="match status" value="1"/>
</dbReference>
<feature type="binding site" evidence="10">
    <location>
        <begin position="165"/>
        <end position="168"/>
    </location>
    <ligand>
        <name>substrate</name>
    </ligand>
</feature>
<comment type="catalytic activity">
    <reaction evidence="8 10">
        <text>dITP + H2O = dIMP + diphosphate + H(+)</text>
        <dbReference type="Rhea" id="RHEA:28342"/>
        <dbReference type="ChEBI" id="CHEBI:15377"/>
        <dbReference type="ChEBI" id="CHEBI:15378"/>
        <dbReference type="ChEBI" id="CHEBI:33019"/>
        <dbReference type="ChEBI" id="CHEBI:61194"/>
        <dbReference type="ChEBI" id="CHEBI:61382"/>
        <dbReference type="EC" id="3.6.1.66"/>
    </reaction>
</comment>
<feature type="binding site" evidence="10">
    <location>
        <begin position="193"/>
        <end position="194"/>
    </location>
    <ligand>
        <name>substrate</name>
    </ligand>
</feature>
<dbReference type="RefSeq" id="WP_038698090.1">
    <property type="nucleotide sequence ID" value="NZ_CP009286.1"/>
</dbReference>
<organism evidence="12 13">
    <name type="scientific">Paenibacillus stellifer</name>
    <dbReference type="NCBI Taxonomy" id="169760"/>
    <lineage>
        <taxon>Bacteria</taxon>
        <taxon>Bacillati</taxon>
        <taxon>Bacillota</taxon>
        <taxon>Bacilli</taxon>
        <taxon>Bacillales</taxon>
        <taxon>Paenibacillaceae</taxon>
        <taxon>Paenibacillus</taxon>
    </lineage>
</organism>
<comment type="cofactor">
    <cofactor evidence="10">
        <name>Mg(2+)</name>
        <dbReference type="ChEBI" id="CHEBI:18420"/>
    </cofactor>
    <text evidence="10">Binds 1 Mg(2+) ion per subunit.</text>
</comment>
<dbReference type="GO" id="GO:0000166">
    <property type="term" value="F:nucleotide binding"/>
    <property type="evidence" value="ECO:0007669"/>
    <property type="project" value="UniProtKB-KW"/>
</dbReference>
<dbReference type="CDD" id="cd00515">
    <property type="entry name" value="HAM1"/>
    <property type="match status" value="1"/>
</dbReference>
<dbReference type="GO" id="GO:0046872">
    <property type="term" value="F:metal ion binding"/>
    <property type="evidence" value="ECO:0007669"/>
    <property type="project" value="UniProtKB-KW"/>
</dbReference>
<keyword evidence="4 10" id="KW-0547">Nucleotide-binding</keyword>
<feature type="active site" description="Proton acceptor" evidence="10">
    <location>
        <position position="74"/>
    </location>
</feature>
<sequence>MRAENGILIVATKNAGKVKEFQHAFAPLGLEVKSMFDYPNLPDVVEDGVTFAENARKKSVQVSKALGLPVLADDSGLCVDALNSRPGVYSARYGGPGATDEDNNLKLLAELEEQKQGEDTGQPLLSTARFVCALSLYDPFSDKEYTAEGAVEGWITSEPAGGGGFGYDPLFYLPDFGKTMAELTVSEKQAISHRGQALRLLTERLAEATEGSFRAGGHQTN</sequence>
<dbReference type="AlphaFoldDB" id="A0A089LUJ0"/>
<dbReference type="NCBIfam" id="NF011397">
    <property type="entry name" value="PRK14822.1"/>
    <property type="match status" value="1"/>
</dbReference>
<comment type="catalytic activity">
    <reaction evidence="9 10">
        <text>XTP + H2O = XMP + diphosphate + H(+)</text>
        <dbReference type="Rhea" id="RHEA:28610"/>
        <dbReference type="ChEBI" id="CHEBI:15377"/>
        <dbReference type="ChEBI" id="CHEBI:15378"/>
        <dbReference type="ChEBI" id="CHEBI:33019"/>
        <dbReference type="ChEBI" id="CHEBI:57464"/>
        <dbReference type="ChEBI" id="CHEBI:61314"/>
        <dbReference type="EC" id="3.6.1.66"/>
    </reaction>
</comment>
<dbReference type="KEGG" id="pste:PSTEL_20865"/>
<comment type="similarity">
    <text evidence="1 10 11">Belongs to the HAM1 NTPase family.</text>
</comment>